<dbReference type="InterPro" id="IPR001841">
    <property type="entry name" value="Znf_RING"/>
</dbReference>
<dbReference type="SUPFAM" id="SSF57850">
    <property type="entry name" value="RING/U-box"/>
    <property type="match status" value="1"/>
</dbReference>
<dbReference type="Gene3D" id="3.30.40.10">
    <property type="entry name" value="Zinc/RING finger domain, C3HC4 (zinc finger)"/>
    <property type="match status" value="1"/>
</dbReference>
<evidence type="ECO:0000259" key="5">
    <source>
        <dbReference type="PROSITE" id="PS50089"/>
    </source>
</evidence>
<dbReference type="Pfam" id="PF13445">
    <property type="entry name" value="zf-RING_UBOX"/>
    <property type="match status" value="1"/>
</dbReference>
<dbReference type="AlphaFoldDB" id="A0AAV4QPG9"/>
<evidence type="ECO:0000256" key="1">
    <source>
        <dbReference type="ARBA" id="ARBA00022723"/>
    </source>
</evidence>
<evidence type="ECO:0000256" key="3">
    <source>
        <dbReference type="ARBA" id="ARBA00022833"/>
    </source>
</evidence>
<keyword evidence="1" id="KW-0479">Metal-binding</keyword>
<protein>
    <submittedName>
        <fullName evidence="6">LON peptidase N-terminal domain and RING finger protein 3</fullName>
    </submittedName>
</protein>
<sequence>MGESDLQAVYNKNDGKCSQNFDREIQGSATVDLLKDVVKSYLKCNKFHDALNAYINAYSSDFLDATCLEIFVDGLIEKSREIVTKDVNFNVNFFQCSMCCDVMTDPVTLKCGHTYSKKCILPASQRECFNFPYWSQEKYSSCFPDIMHGSKVSTNTQKNAPLSETETDLSMSQTFSPMAFLRKGDLLVKFEKYEEAIKCF</sequence>
<evidence type="ECO:0000256" key="2">
    <source>
        <dbReference type="ARBA" id="ARBA00022771"/>
    </source>
</evidence>
<proteinExistence type="predicted"/>
<accession>A0AAV4QPG9</accession>
<dbReference type="EMBL" id="BPLR01006609">
    <property type="protein sequence ID" value="GIY11122.1"/>
    <property type="molecule type" value="Genomic_DNA"/>
</dbReference>
<dbReference type="GO" id="GO:0008270">
    <property type="term" value="F:zinc ion binding"/>
    <property type="evidence" value="ECO:0007669"/>
    <property type="project" value="UniProtKB-KW"/>
</dbReference>
<evidence type="ECO:0000256" key="4">
    <source>
        <dbReference type="PROSITE-ProRule" id="PRU00175"/>
    </source>
</evidence>
<keyword evidence="3" id="KW-0862">Zinc</keyword>
<organism evidence="6 7">
    <name type="scientific">Caerostris extrusa</name>
    <name type="common">Bark spider</name>
    <name type="synonym">Caerostris bankana</name>
    <dbReference type="NCBI Taxonomy" id="172846"/>
    <lineage>
        <taxon>Eukaryota</taxon>
        <taxon>Metazoa</taxon>
        <taxon>Ecdysozoa</taxon>
        <taxon>Arthropoda</taxon>
        <taxon>Chelicerata</taxon>
        <taxon>Arachnida</taxon>
        <taxon>Araneae</taxon>
        <taxon>Araneomorphae</taxon>
        <taxon>Entelegynae</taxon>
        <taxon>Araneoidea</taxon>
        <taxon>Araneidae</taxon>
        <taxon>Caerostris</taxon>
    </lineage>
</organism>
<dbReference type="InterPro" id="IPR027370">
    <property type="entry name" value="Znf-RING_euk"/>
</dbReference>
<feature type="domain" description="RING-type" evidence="5">
    <location>
        <begin position="96"/>
        <end position="128"/>
    </location>
</feature>
<dbReference type="Proteomes" id="UP001054945">
    <property type="component" value="Unassembled WGS sequence"/>
</dbReference>
<keyword evidence="7" id="KW-1185">Reference proteome</keyword>
<name>A0AAV4QPG9_CAEEX</name>
<gene>
    <name evidence="6" type="primary">Lonrf3</name>
    <name evidence="6" type="ORF">CEXT_328261</name>
</gene>
<dbReference type="InterPro" id="IPR013083">
    <property type="entry name" value="Znf_RING/FYVE/PHD"/>
</dbReference>
<dbReference type="PROSITE" id="PS50089">
    <property type="entry name" value="ZF_RING_2"/>
    <property type="match status" value="1"/>
</dbReference>
<comment type="caution">
    <text evidence="6">The sequence shown here is derived from an EMBL/GenBank/DDBJ whole genome shotgun (WGS) entry which is preliminary data.</text>
</comment>
<keyword evidence="2 4" id="KW-0863">Zinc-finger</keyword>
<reference evidence="6 7" key="1">
    <citation type="submission" date="2021-06" db="EMBL/GenBank/DDBJ databases">
        <title>Caerostris extrusa draft genome.</title>
        <authorList>
            <person name="Kono N."/>
            <person name="Arakawa K."/>
        </authorList>
    </citation>
    <scope>NUCLEOTIDE SEQUENCE [LARGE SCALE GENOMIC DNA]</scope>
</reference>
<evidence type="ECO:0000313" key="7">
    <source>
        <dbReference type="Proteomes" id="UP001054945"/>
    </source>
</evidence>
<evidence type="ECO:0000313" key="6">
    <source>
        <dbReference type="EMBL" id="GIY11122.1"/>
    </source>
</evidence>